<feature type="domain" description="Plexin cytoplasmic RhoGTPase-binding" evidence="2">
    <location>
        <begin position="1"/>
        <end position="68"/>
    </location>
</feature>
<dbReference type="Gene3D" id="1.10.506.10">
    <property type="entry name" value="GTPase Activation - p120gap, domain 1"/>
    <property type="match status" value="1"/>
</dbReference>
<reference evidence="3" key="1">
    <citation type="submission" date="2023-05" db="EMBL/GenBank/DDBJ databases">
        <authorList>
            <person name="Stuckert A."/>
        </authorList>
    </citation>
    <scope>NUCLEOTIDE SEQUENCE</scope>
</reference>
<protein>
    <recommendedName>
        <fullName evidence="5">Plexin cytoplasmic RasGAP domain-containing protein</fullName>
    </recommendedName>
</protein>
<dbReference type="InterPro" id="IPR046800">
    <property type="entry name" value="Plexin_RBD"/>
</dbReference>
<evidence type="ECO:0000259" key="2">
    <source>
        <dbReference type="Pfam" id="PF20170"/>
    </source>
</evidence>
<evidence type="ECO:0008006" key="5">
    <source>
        <dbReference type="Google" id="ProtNLM"/>
    </source>
</evidence>
<feature type="non-terminal residue" evidence="3">
    <location>
        <position position="1"/>
    </location>
</feature>
<evidence type="ECO:0000313" key="4">
    <source>
        <dbReference type="Proteomes" id="UP001162483"/>
    </source>
</evidence>
<comment type="caution">
    <text evidence="3">The sequence shown here is derived from an EMBL/GenBank/DDBJ whole genome shotgun (WGS) entry which is preliminary data.</text>
</comment>
<dbReference type="InterPro" id="IPR031148">
    <property type="entry name" value="Plexin"/>
</dbReference>
<dbReference type="SUPFAM" id="SSF48350">
    <property type="entry name" value="GTPase activation domain, GAP"/>
    <property type="match status" value="1"/>
</dbReference>
<dbReference type="InterPro" id="IPR013548">
    <property type="entry name" value="Plexin_cytoplasmic_RasGAP_dom"/>
</dbReference>
<dbReference type="PANTHER" id="PTHR22625:SF7">
    <property type="entry name" value="PLEXIN-D1"/>
    <property type="match status" value="1"/>
</dbReference>
<dbReference type="EMBL" id="CATNWA010021770">
    <property type="protein sequence ID" value="CAI9623845.1"/>
    <property type="molecule type" value="Genomic_DNA"/>
</dbReference>
<keyword evidence="4" id="KW-1185">Reference proteome</keyword>
<dbReference type="Proteomes" id="UP001162483">
    <property type="component" value="Unassembled WGS sequence"/>
</dbReference>
<organism evidence="3 4">
    <name type="scientific">Staurois parvus</name>
    <dbReference type="NCBI Taxonomy" id="386267"/>
    <lineage>
        <taxon>Eukaryota</taxon>
        <taxon>Metazoa</taxon>
        <taxon>Chordata</taxon>
        <taxon>Craniata</taxon>
        <taxon>Vertebrata</taxon>
        <taxon>Euteleostomi</taxon>
        <taxon>Amphibia</taxon>
        <taxon>Batrachia</taxon>
        <taxon>Anura</taxon>
        <taxon>Neobatrachia</taxon>
        <taxon>Ranoidea</taxon>
        <taxon>Ranidae</taxon>
        <taxon>Staurois</taxon>
    </lineage>
</organism>
<sequence>EKILEAFCKNLPYSQWPQVEDVDLEWFASISQRFILRDLDDTSLMEDGRKKLNTLSHYKVCDGASLAMSLKDQRDNTLGRAKDLDTDKYFHLVLPTDDILEYKKSHRQSHRKKVLPEIYLTRLLSTKGTLQKFLDDLFRAVLSIKEDRPPLAIKYFFDFLEEQAEKRGISDPDTLHIWKTNSLPLRFWVNILKNPEFVFDMEKSDHMDACLSVIAQAFIDACSISDMQLGKDSPTNKLLYAKEIPEYRKIVQKYYQQIKDMSPLSEQEMNAHLAEESRKYQNKFNTNVAVAEIYKYAKKYRSQIVGALEANPVTRRGQLQHKFEQMIILMEDDIYTCSSEA</sequence>
<accession>A0ABN9HPX3</accession>
<dbReference type="Pfam" id="PF20170">
    <property type="entry name" value="Plexin_RBD"/>
    <property type="match status" value="1"/>
</dbReference>
<dbReference type="Pfam" id="PF08337">
    <property type="entry name" value="Plexin_cytopl"/>
    <property type="match status" value="1"/>
</dbReference>
<evidence type="ECO:0000259" key="1">
    <source>
        <dbReference type="Pfam" id="PF08337"/>
    </source>
</evidence>
<dbReference type="InterPro" id="IPR008936">
    <property type="entry name" value="Rho_GTPase_activation_prot"/>
</dbReference>
<dbReference type="PANTHER" id="PTHR22625">
    <property type="entry name" value="PLEXIN"/>
    <property type="match status" value="1"/>
</dbReference>
<dbReference type="Gene3D" id="3.10.20.90">
    <property type="entry name" value="Phosphatidylinositol 3-kinase Catalytic Subunit, Chain A, domain 1"/>
    <property type="match status" value="1"/>
</dbReference>
<feature type="domain" description="Plexin cytoplasmic RasGAP" evidence="1">
    <location>
        <begin position="78"/>
        <end position="304"/>
    </location>
</feature>
<evidence type="ECO:0000313" key="3">
    <source>
        <dbReference type="EMBL" id="CAI9623845.1"/>
    </source>
</evidence>
<name>A0ABN9HPX3_9NEOB</name>
<gene>
    <name evidence="3" type="ORF">SPARVUS_LOCUS16533185</name>
</gene>
<proteinExistence type="predicted"/>